<evidence type="ECO:0000313" key="1">
    <source>
        <dbReference type="EMBL" id="KAG6537387.1"/>
    </source>
</evidence>
<organism evidence="1 2">
    <name type="scientific">Zingiber officinale</name>
    <name type="common">Ginger</name>
    <name type="synonym">Amomum zingiber</name>
    <dbReference type="NCBI Taxonomy" id="94328"/>
    <lineage>
        <taxon>Eukaryota</taxon>
        <taxon>Viridiplantae</taxon>
        <taxon>Streptophyta</taxon>
        <taxon>Embryophyta</taxon>
        <taxon>Tracheophyta</taxon>
        <taxon>Spermatophyta</taxon>
        <taxon>Magnoliopsida</taxon>
        <taxon>Liliopsida</taxon>
        <taxon>Zingiberales</taxon>
        <taxon>Zingiberaceae</taxon>
        <taxon>Zingiber</taxon>
    </lineage>
</organism>
<proteinExistence type="predicted"/>
<reference evidence="1 2" key="1">
    <citation type="submission" date="2020-08" db="EMBL/GenBank/DDBJ databases">
        <title>Plant Genome Project.</title>
        <authorList>
            <person name="Zhang R.-G."/>
        </authorList>
    </citation>
    <scope>NUCLEOTIDE SEQUENCE [LARGE SCALE GENOMIC DNA]</scope>
    <source>
        <tissue evidence="1">Rhizome</tissue>
    </source>
</reference>
<protein>
    <submittedName>
        <fullName evidence="1">Uncharacterized protein</fullName>
    </submittedName>
</protein>
<evidence type="ECO:0000313" key="2">
    <source>
        <dbReference type="Proteomes" id="UP000734854"/>
    </source>
</evidence>
<accession>A0A8J5HZV8</accession>
<keyword evidence="2" id="KW-1185">Reference proteome</keyword>
<dbReference type="Proteomes" id="UP000734854">
    <property type="component" value="Unassembled WGS sequence"/>
</dbReference>
<dbReference type="EMBL" id="JACMSC010000001">
    <property type="protein sequence ID" value="KAG6537387.1"/>
    <property type="molecule type" value="Genomic_DNA"/>
</dbReference>
<gene>
    <name evidence="1" type="ORF">ZIOFF_002477</name>
</gene>
<dbReference type="Pfam" id="PF14223">
    <property type="entry name" value="Retrotran_gag_2"/>
    <property type="match status" value="1"/>
</dbReference>
<name>A0A8J5HZV8_ZINOF</name>
<comment type="caution">
    <text evidence="1">The sequence shown here is derived from an EMBL/GenBank/DDBJ whole genome shotgun (WGS) entry which is preliminary data.</text>
</comment>
<sequence length="199" mass="22241">MKQASVVWKPLKELYEKKIAQNKAFLFRKLMHLRYTDGTPISNHLNIFSGIVNHLTVLDIKFDNEIYALCLMSSLPDSWENLVVSLSNSAPHGTLTLKMLKESINAEFGNVKMGNNTECRIAGMGDVHINTDAGRRLCLKNVRHVLEIRPNLIFTGIFDDEGYHKSITTLVKESGSSLMGLWLFAGGKVYGGELNAVDD</sequence>
<dbReference type="AlphaFoldDB" id="A0A8J5HZV8"/>